<feature type="compositionally biased region" description="Low complexity" evidence="3">
    <location>
        <begin position="23"/>
        <end position="32"/>
    </location>
</feature>
<keyword evidence="2 4" id="KW-0560">Oxidoreductase</keyword>
<evidence type="ECO:0000256" key="2">
    <source>
        <dbReference type="ARBA" id="ARBA00023002"/>
    </source>
</evidence>
<dbReference type="InterPro" id="IPR036291">
    <property type="entry name" value="NAD(P)-bd_dom_sf"/>
</dbReference>
<dbReference type="InterPro" id="IPR002347">
    <property type="entry name" value="SDR_fam"/>
</dbReference>
<feature type="region of interest" description="Disordered" evidence="3">
    <location>
        <begin position="1"/>
        <end position="45"/>
    </location>
</feature>
<proteinExistence type="inferred from homology"/>
<dbReference type="PANTHER" id="PTHR48107">
    <property type="entry name" value="NADPH-DEPENDENT ALDEHYDE REDUCTASE-LIKE PROTEIN, CHLOROPLASTIC-RELATED"/>
    <property type="match status" value="1"/>
</dbReference>
<reference evidence="4 5" key="1">
    <citation type="submission" date="2024-06" db="EMBL/GenBank/DDBJ databases">
        <title>The Natural Products Discovery Center: Release of the First 8490 Sequenced Strains for Exploring Actinobacteria Biosynthetic Diversity.</title>
        <authorList>
            <person name="Kalkreuter E."/>
            <person name="Kautsar S.A."/>
            <person name="Yang D."/>
            <person name="Bader C.D."/>
            <person name="Teijaro C.N."/>
            <person name="Fluegel L."/>
            <person name="Davis C.M."/>
            <person name="Simpson J.R."/>
            <person name="Lauterbach L."/>
            <person name="Steele A.D."/>
            <person name="Gui C."/>
            <person name="Meng S."/>
            <person name="Li G."/>
            <person name="Viehrig K."/>
            <person name="Ye F."/>
            <person name="Su P."/>
            <person name="Kiefer A.F."/>
            <person name="Nichols A."/>
            <person name="Cepeda A.J."/>
            <person name="Yan W."/>
            <person name="Fan B."/>
            <person name="Jiang Y."/>
            <person name="Adhikari A."/>
            <person name="Zheng C.-J."/>
            <person name="Schuster L."/>
            <person name="Cowan T.M."/>
            <person name="Smanski M.J."/>
            <person name="Chevrette M.G."/>
            <person name="De Carvalho L.P.S."/>
            <person name="Shen B."/>
        </authorList>
    </citation>
    <scope>NUCLEOTIDE SEQUENCE [LARGE SCALE GENOMIC DNA]</scope>
    <source>
        <strain evidence="4 5">NPDC048117</strain>
    </source>
</reference>
<feature type="compositionally biased region" description="Basic and acidic residues" evidence="3">
    <location>
        <begin position="1"/>
        <end position="12"/>
    </location>
</feature>
<dbReference type="CDD" id="cd05233">
    <property type="entry name" value="SDR_c"/>
    <property type="match status" value="1"/>
</dbReference>
<comment type="caution">
    <text evidence="4">The sequence shown here is derived from an EMBL/GenBank/DDBJ whole genome shotgun (WGS) entry which is preliminary data.</text>
</comment>
<dbReference type="RefSeq" id="WP_359268127.1">
    <property type="nucleotide sequence ID" value="NZ_JBEZNA010000003.1"/>
</dbReference>
<evidence type="ECO:0000256" key="1">
    <source>
        <dbReference type="ARBA" id="ARBA00006484"/>
    </source>
</evidence>
<name>A0ABV3EIT2_9ACTN</name>
<dbReference type="Proteomes" id="UP001551584">
    <property type="component" value="Unassembled WGS sequence"/>
</dbReference>
<dbReference type="EC" id="1.-.-.-" evidence="4"/>
<gene>
    <name evidence="4" type="ORF">AB0D95_02175</name>
</gene>
<dbReference type="EMBL" id="JBEZNA010000003">
    <property type="protein sequence ID" value="MEU9576096.1"/>
    <property type="molecule type" value="Genomic_DNA"/>
</dbReference>
<evidence type="ECO:0000256" key="3">
    <source>
        <dbReference type="SAM" id="MobiDB-lite"/>
    </source>
</evidence>
<evidence type="ECO:0000313" key="4">
    <source>
        <dbReference type="EMBL" id="MEU9576096.1"/>
    </source>
</evidence>
<dbReference type="SUPFAM" id="SSF51735">
    <property type="entry name" value="NAD(P)-binding Rossmann-fold domains"/>
    <property type="match status" value="1"/>
</dbReference>
<dbReference type="PANTHER" id="PTHR48107:SF7">
    <property type="entry name" value="RE15974P"/>
    <property type="match status" value="1"/>
</dbReference>
<protein>
    <submittedName>
        <fullName evidence="4">SDR family oxidoreductase</fullName>
        <ecNumber evidence="4">1.-.-.-</ecNumber>
    </submittedName>
</protein>
<dbReference type="PRINTS" id="PR00081">
    <property type="entry name" value="GDHRDH"/>
</dbReference>
<sequence>MIKSAQLHDDRAPSAQLRPPRPVVTTPRTTPRITGANCRPDEPAHGATKAALHALGQSLAVALAPHGIAVTSVAPGFVATERQTGKPSGPEGERLRAESPFGRVGTPEEVAATVHFLASPAAAWASGTIVDLNDASHLRI</sequence>
<dbReference type="GO" id="GO:0016491">
    <property type="term" value="F:oxidoreductase activity"/>
    <property type="evidence" value="ECO:0007669"/>
    <property type="project" value="UniProtKB-KW"/>
</dbReference>
<keyword evidence="5" id="KW-1185">Reference proteome</keyword>
<accession>A0ABV3EIT2</accession>
<evidence type="ECO:0000313" key="5">
    <source>
        <dbReference type="Proteomes" id="UP001551584"/>
    </source>
</evidence>
<comment type="similarity">
    <text evidence="1">Belongs to the short-chain dehydrogenases/reductases (SDR) family.</text>
</comment>
<feature type="region of interest" description="Disordered" evidence="3">
    <location>
        <begin position="80"/>
        <end position="104"/>
    </location>
</feature>
<dbReference type="Gene3D" id="3.40.50.720">
    <property type="entry name" value="NAD(P)-binding Rossmann-like Domain"/>
    <property type="match status" value="1"/>
</dbReference>
<dbReference type="Pfam" id="PF13561">
    <property type="entry name" value="adh_short_C2"/>
    <property type="match status" value="1"/>
</dbReference>
<organism evidence="4 5">
    <name type="scientific">Streptomyces chilikensis</name>
    <dbReference type="NCBI Taxonomy" id="1194079"/>
    <lineage>
        <taxon>Bacteria</taxon>
        <taxon>Bacillati</taxon>
        <taxon>Actinomycetota</taxon>
        <taxon>Actinomycetes</taxon>
        <taxon>Kitasatosporales</taxon>
        <taxon>Streptomycetaceae</taxon>
        <taxon>Streptomyces</taxon>
    </lineage>
</organism>